<dbReference type="Pfam" id="PF02592">
    <property type="entry name" value="Vut_1"/>
    <property type="match status" value="1"/>
</dbReference>
<feature type="transmembrane region" description="Helical" evidence="1">
    <location>
        <begin position="138"/>
        <end position="156"/>
    </location>
</feature>
<keyword evidence="1" id="KW-1133">Transmembrane helix</keyword>
<accession>A0A098B2N8</accession>
<sequence length="170" mass="18826">MLIVLAYLAANVAANLSVTYFGPISTPINAFLLIAFDLVARDKLHEQWSRKHLWPKMLLLVGTGALLSWFINRNAGPIAVASFIAFLLTGITDTAVYQALRKHPRFVKVNSSNIVSAAVDSIAFPTLAFGMFIPYAVFGQFFAKVFGGYIWSLILFRKDRPKLDDGLKTT</sequence>
<dbReference type="InterPro" id="IPR003744">
    <property type="entry name" value="YhhQ"/>
</dbReference>
<keyword evidence="1" id="KW-0812">Transmembrane</keyword>
<keyword evidence="1" id="KW-0472">Membrane</keyword>
<organism evidence="2">
    <name type="scientific">Desulfitobacterium hafniense</name>
    <name type="common">Desulfitobacterium frappieri</name>
    <dbReference type="NCBI Taxonomy" id="49338"/>
    <lineage>
        <taxon>Bacteria</taxon>
        <taxon>Bacillati</taxon>
        <taxon>Bacillota</taxon>
        <taxon>Clostridia</taxon>
        <taxon>Eubacteriales</taxon>
        <taxon>Desulfitobacteriaceae</taxon>
        <taxon>Desulfitobacterium</taxon>
    </lineage>
</organism>
<protein>
    <submittedName>
        <fullName evidence="2">Uncharacterized ACR, YhhQ family COG1738 protein</fullName>
    </submittedName>
</protein>
<feature type="transmembrane region" description="Helical" evidence="1">
    <location>
        <begin position="53"/>
        <end position="72"/>
    </location>
</feature>
<dbReference type="AlphaFoldDB" id="A0A098B2N8"/>
<feature type="transmembrane region" description="Helical" evidence="1">
    <location>
        <begin position="78"/>
        <end position="100"/>
    </location>
</feature>
<name>A0A098B2N8_DESHA</name>
<dbReference type="PATRIC" id="fig|49338.4.peg.2428"/>
<proteinExistence type="predicted"/>
<dbReference type="RefSeq" id="WP_018211389.1">
    <property type="nucleotide sequence ID" value="NZ_LK996017.1"/>
</dbReference>
<evidence type="ECO:0000313" key="2">
    <source>
        <dbReference type="EMBL" id="CDX02141.1"/>
    </source>
</evidence>
<gene>
    <name evidence="2" type="ORF">DPCES_2254</name>
</gene>
<dbReference type="EMBL" id="LK996017">
    <property type="protein sequence ID" value="CDX02141.1"/>
    <property type="molecule type" value="Genomic_DNA"/>
</dbReference>
<reference evidence="2" key="1">
    <citation type="submission" date="2014-07" db="EMBL/GenBank/DDBJ databases">
        <authorList>
            <person name="Hornung V.Bastian."/>
        </authorList>
    </citation>
    <scope>NUCLEOTIDE SEQUENCE</scope>
    <source>
        <strain evidence="2">PCE-S</strain>
    </source>
</reference>
<evidence type="ECO:0000256" key="1">
    <source>
        <dbReference type="SAM" id="Phobius"/>
    </source>
</evidence>